<keyword evidence="4 7" id="KW-0808">Transferase</keyword>
<evidence type="ECO:0000256" key="1">
    <source>
        <dbReference type="ARBA" id="ARBA00004236"/>
    </source>
</evidence>
<evidence type="ECO:0000313" key="8">
    <source>
        <dbReference type="Proteomes" id="UP000186141"/>
    </source>
</evidence>
<keyword evidence="5" id="KW-0472">Membrane</keyword>
<evidence type="ECO:0000256" key="3">
    <source>
        <dbReference type="ARBA" id="ARBA00022676"/>
    </source>
</evidence>
<organism evidence="7 8">
    <name type="scientific">Gemmobacter megaterium</name>
    <dbReference type="NCBI Taxonomy" id="1086013"/>
    <lineage>
        <taxon>Bacteria</taxon>
        <taxon>Pseudomonadati</taxon>
        <taxon>Pseudomonadota</taxon>
        <taxon>Alphaproteobacteria</taxon>
        <taxon>Rhodobacterales</taxon>
        <taxon>Paracoccaceae</taxon>
        <taxon>Gemmobacter</taxon>
    </lineage>
</organism>
<dbReference type="RefSeq" id="WP_200799310.1">
    <property type="nucleotide sequence ID" value="NZ_BMEH01000010.1"/>
</dbReference>
<reference evidence="7 8" key="1">
    <citation type="submission" date="2017-01" db="EMBL/GenBank/DDBJ databases">
        <authorList>
            <person name="Mah S.A."/>
            <person name="Swanson W.J."/>
            <person name="Moy G.W."/>
            <person name="Vacquier V.D."/>
        </authorList>
    </citation>
    <scope>NUCLEOTIDE SEQUENCE [LARGE SCALE GENOMIC DNA]</scope>
    <source>
        <strain evidence="7 8">DSM 26375</strain>
    </source>
</reference>
<dbReference type="InterPro" id="IPR001173">
    <property type="entry name" value="Glyco_trans_2-like"/>
</dbReference>
<dbReference type="STRING" id="1086013.SAMN05421774_11010"/>
<feature type="domain" description="Glycosyltransferase 2-like" evidence="6">
    <location>
        <begin position="11"/>
        <end position="169"/>
    </location>
</feature>
<dbReference type="GO" id="GO:0005886">
    <property type="term" value="C:plasma membrane"/>
    <property type="evidence" value="ECO:0007669"/>
    <property type="project" value="UniProtKB-SubCell"/>
</dbReference>
<dbReference type="Pfam" id="PF00535">
    <property type="entry name" value="Glycos_transf_2"/>
    <property type="match status" value="1"/>
</dbReference>
<gene>
    <name evidence="7" type="ORF">SAMN05421774_11010</name>
</gene>
<evidence type="ECO:0000256" key="5">
    <source>
        <dbReference type="ARBA" id="ARBA00023136"/>
    </source>
</evidence>
<evidence type="ECO:0000256" key="2">
    <source>
        <dbReference type="ARBA" id="ARBA00022475"/>
    </source>
</evidence>
<keyword evidence="8" id="KW-1185">Reference proteome</keyword>
<dbReference type="AlphaFoldDB" id="A0A1N7QET8"/>
<comment type="subcellular location">
    <subcellularLocation>
        <location evidence="1">Cell membrane</location>
    </subcellularLocation>
</comment>
<keyword evidence="2" id="KW-1003">Cell membrane</keyword>
<evidence type="ECO:0000313" key="7">
    <source>
        <dbReference type="EMBL" id="SIT21383.1"/>
    </source>
</evidence>
<dbReference type="Proteomes" id="UP000186141">
    <property type="component" value="Unassembled WGS sequence"/>
</dbReference>
<dbReference type="Gene3D" id="3.90.550.10">
    <property type="entry name" value="Spore Coat Polysaccharide Biosynthesis Protein SpsA, Chain A"/>
    <property type="match status" value="1"/>
</dbReference>
<sequence>MARSRTVPMISVIIPHLNQPQMLARCLASLASGRRPPDEILVVDNGSAELPQAICQAHPAVTLLYEPVPGPGPARNRGVAAARGDVLAFIDADCIADPGWLALAETALADPGAAILGGDVRIALADPGRLTMLEAYESIYAYRMDLYIAQQGFTGTGNLVMRRAVFEDVGPFGGLDVAEDRDWGQRATARGHAIRYVAGMRVYHPARDDFSGLYAKWDRHSAHDYQAACARRGGKARFLAKTLAMGLSPLAELPRVATCDRISGLRSRALAFAALARIRAYRARVMFWLLAGGDPAQLSGRWNRPRPAE</sequence>
<dbReference type="PANTHER" id="PTHR43646:SF2">
    <property type="entry name" value="GLYCOSYLTRANSFERASE 2-LIKE DOMAIN-CONTAINING PROTEIN"/>
    <property type="match status" value="1"/>
</dbReference>
<evidence type="ECO:0000259" key="6">
    <source>
        <dbReference type="Pfam" id="PF00535"/>
    </source>
</evidence>
<evidence type="ECO:0000256" key="4">
    <source>
        <dbReference type="ARBA" id="ARBA00022679"/>
    </source>
</evidence>
<proteinExistence type="predicted"/>
<dbReference type="SUPFAM" id="SSF53448">
    <property type="entry name" value="Nucleotide-diphospho-sugar transferases"/>
    <property type="match status" value="1"/>
</dbReference>
<dbReference type="PANTHER" id="PTHR43646">
    <property type="entry name" value="GLYCOSYLTRANSFERASE"/>
    <property type="match status" value="1"/>
</dbReference>
<dbReference type="EMBL" id="FTOT01000010">
    <property type="protein sequence ID" value="SIT21383.1"/>
    <property type="molecule type" value="Genomic_DNA"/>
</dbReference>
<protein>
    <submittedName>
        <fullName evidence="7">Glycosyl transferase family 2</fullName>
    </submittedName>
</protein>
<keyword evidence="3" id="KW-0328">Glycosyltransferase</keyword>
<name>A0A1N7QET8_9RHOB</name>
<accession>A0A1N7QET8</accession>
<dbReference type="GO" id="GO:0016757">
    <property type="term" value="F:glycosyltransferase activity"/>
    <property type="evidence" value="ECO:0007669"/>
    <property type="project" value="UniProtKB-KW"/>
</dbReference>
<dbReference type="InterPro" id="IPR029044">
    <property type="entry name" value="Nucleotide-diphossugar_trans"/>
</dbReference>